<keyword evidence="2" id="KW-1185">Reference proteome</keyword>
<reference evidence="1 2" key="1">
    <citation type="submission" date="2016-07" db="EMBL/GenBank/DDBJ databases">
        <title>Pervasive Adenine N6-methylation of Active Genes in Fungi.</title>
        <authorList>
            <consortium name="DOE Joint Genome Institute"/>
            <person name="Mondo S.J."/>
            <person name="Dannebaum R.O."/>
            <person name="Kuo R.C."/>
            <person name="Labutti K."/>
            <person name="Haridas S."/>
            <person name="Kuo A."/>
            <person name="Salamov A."/>
            <person name="Ahrendt S.R."/>
            <person name="Lipzen A."/>
            <person name="Sullivan W."/>
            <person name="Andreopoulos W.B."/>
            <person name="Clum A."/>
            <person name="Lindquist E."/>
            <person name="Daum C."/>
            <person name="Ramamoorthy G.K."/>
            <person name="Gryganskyi A."/>
            <person name="Culley D."/>
            <person name="Magnuson J.K."/>
            <person name="James T.Y."/>
            <person name="O'Malley M.A."/>
            <person name="Stajich J.E."/>
            <person name="Spatafora J.W."/>
            <person name="Visel A."/>
            <person name="Grigoriev I.V."/>
        </authorList>
    </citation>
    <scope>NUCLEOTIDE SEQUENCE [LARGE SCALE GENOMIC DNA]</scope>
    <source>
        <strain evidence="1 2">JEL800</strain>
    </source>
</reference>
<accession>A0A1Y2BWW0</accession>
<dbReference type="EMBL" id="MCGO01000041">
    <property type="protein sequence ID" value="ORY39154.1"/>
    <property type="molecule type" value="Genomic_DNA"/>
</dbReference>
<dbReference type="OrthoDB" id="10461231at2759"/>
<comment type="caution">
    <text evidence="1">The sequence shown here is derived from an EMBL/GenBank/DDBJ whole genome shotgun (WGS) entry which is preliminary data.</text>
</comment>
<organism evidence="1 2">
    <name type="scientific">Rhizoclosmatium globosum</name>
    <dbReference type="NCBI Taxonomy" id="329046"/>
    <lineage>
        <taxon>Eukaryota</taxon>
        <taxon>Fungi</taxon>
        <taxon>Fungi incertae sedis</taxon>
        <taxon>Chytridiomycota</taxon>
        <taxon>Chytridiomycota incertae sedis</taxon>
        <taxon>Chytridiomycetes</taxon>
        <taxon>Chytridiales</taxon>
        <taxon>Chytriomycetaceae</taxon>
        <taxon>Rhizoclosmatium</taxon>
    </lineage>
</organism>
<gene>
    <name evidence="1" type="ORF">BCR33DRAFT_418866</name>
</gene>
<evidence type="ECO:0000313" key="1">
    <source>
        <dbReference type="EMBL" id="ORY39154.1"/>
    </source>
</evidence>
<sequence>MASVPKNSARRLWCYGELEGESVLNIQDESLYLHTPSLVSTPRHQESELCLTQAMCAMEQSLLSQTEVDDTKCPYLFATWDEYYLIIRYLSCDGNKAPKAFAFDVEMYLNNFLASSHTLRLSLCAVAADVYLSQEAAATYFQQARQALLLEFSSPTVECVLACTLLFQLAVKNGDIVSGTKYLQWGLIILCSLQLEIDPNDLQFVQCLNERQSEERRRVFWEFYHSYLLASSLDDGDVLDIPNFTQVNAPQQVLDGSNTIFRHKPVLYFECLILRLISTSKRRYATPPSSILDSCTNLQLSLNALRARIPPSLLITSKFPESMTAEEESFCMLQVSVAQDALPKFNILLHAATSIIFRPTLFLATKIEYPPHVKRAIATAATECIRSGLQIVTIASFSLYISSTTTPETRDLFSMEGSQFALFEAIAVFWFVYTKMDPRWWSLITCRIMTSACYVSDCTRL</sequence>
<evidence type="ECO:0000313" key="2">
    <source>
        <dbReference type="Proteomes" id="UP000193642"/>
    </source>
</evidence>
<evidence type="ECO:0008006" key="3">
    <source>
        <dbReference type="Google" id="ProtNLM"/>
    </source>
</evidence>
<dbReference type="AlphaFoldDB" id="A0A1Y2BWW0"/>
<proteinExistence type="predicted"/>
<name>A0A1Y2BWW0_9FUNG</name>
<dbReference type="CDD" id="cd12148">
    <property type="entry name" value="fungal_TF_MHR"/>
    <property type="match status" value="1"/>
</dbReference>
<protein>
    <recommendedName>
        <fullName evidence="3">Transcription factor domain-containing protein</fullName>
    </recommendedName>
</protein>
<dbReference type="Proteomes" id="UP000193642">
    <property type="component" value="Unassembled WGS sequence"/>
</dbReference>